<dbReference type="PROSITE" id="PS50853">
    <property type="entry name" value="FN3"/>
    <property type="match status" value="2"/>
</dbReference>
<dbReference type="InterPro" id="IPR050449">
    <property type="entry name" value="Ephrin_rcpt_TKs"/>
</dbReference>
<keyword evidence="5" id="KW-1133">Transmembrane helix</keyword>
<dbReference type="PANTHER" id="PTHR46877">
    <property type="entry name" value="EPH RECEPTOR A5"/>
    <property type="match status" value="1"/>
</dbReference>
<keyword evidence="2" id="KW-0812">Transmembrane</keyword>
<reference evidence="9 10" key="1">
    <citation type="journal article" date="2008" name="Nature">
        <title>The genome of the model beetle and pest Tribolium castaneum.</title>
        <authorList>
            <consortium name="Tribolium Genome Sequencing Consortium"/>
            <person name="Richards S."/>
            <person name="Gibbs R.A."/>
            <person name="Weinstock G.M."/>
            <person name="Brown S.J."/>
            <person name="Denell R."/>
            <person name="Beeman R.W."/>
            <person name="Gibbs R."/>
            <person name="Beeman R.W."/>
            <person name="Brown S.J."/>
            <person name="Bucher G."/>
            <person name="Friedrich M."/>
            <person name="Grimmelikhuijzen C.J."/>
            <person name="Klingler M."/>
            <person name="Lorenzen M."/>
            <person name="Richards S."/>
            <person name="Roth S."/>
            <person name="Schroder R."/>
            <person name="Tautz D."/>
            <person name="Zdobnov E.M."/>
            <person name="Muzny D."/>
            <person name="Gibbs R.A."/>
            <person name="Weinstock G.M."/>
            <person name="Attaway T."/>
            <person name="Bell S."/>
            <person name="Buhay C.J."/>
            <person name="Chandrabose M.N."/>
            <person name="Chavez D."/>
            <person name="Clerk-Blankenburg K.P."/>
            <person name="Cree A."/>
            <person name="Dao M."/>
            <person name="Davis C."/>
            <person name="Chacko J."/>
            <person name="Dinh H."/>
            <person name="Dugan-Rocha S."/>
            <person name="Fowler G."/>
            <person name="Garner T.T."/>
            <person name="Garnes J."/>
            <person name="Gnirke A."/>
            <person name="Hawes A."/>
            <person name="Hernandez J."/>
            <person name="Hines S."/>
            <person name="Holder M."/>
            <person name="Hume J."/>
            <person name="Jhangiani S.N."/>
            <person name="Joshi V."/>
            <person name="Khan Z.M."/>
            <person name="Jackson L."/>
            <person name="Kovar C."/>
            <person name="Kowis A."/>
            <person name="Lee S."/>
            <person name="Lewis L.R."/>
            <person name="Margolis J."/>
            <person name="Morgan M."/>
            <person name="Nazareth L.V."/>
            <person name="Nguyen N."/>
            <person name="Okwuonu G."/>
            <person name="Parker D."/>
            <person name="Richards S."/>
            <person name="Ruiz S.J."/>
            <person name="Santibanez J."/>
            <person name="Savard J."/>
            <person name="Scherer S.E."/>
            <person name="Schneider B."/>
            <person name="Sodergren E."/>
            <person name="Tautz D."/>
            <person name="Vattahil S."/>
            <person name="Villasana D."/>
            <person name="White C.S."/>
            <person name="Wright R."/>
            <person name="Park Y."/>
            <person name="Beeman R.W."/>
            <person name="Lord J."/>
            <person name="Oppert B."/>
            <person name="Lorenzen M."/>
            <person name="Brown S."/>
            <person name="Wang L."/>
            <person name="Savard J."/>
            <person name="Tautz D."/>
            <person name="Richards S."/>
            <person name="Weinstock G."/>
            <person name="Gibbs R.A."/>
            <person name="Liu Y."/>
            <person name="Worley K."/>
            <person name="Weinstock G."/>
            <person name="Elsik C.G."/>
            <person name="Reese J.T."/>
            <person name="Elhaik E."/>
            <person name="Landan G."/>
            <person name="Graur D."/>
            <person name="Arensburger P."/>
            <person name="Atkinson P."/>
            <person name="Beeman R.W."/>
            <person name="Beidler J."/>
            <person name="Brown S.J."/>
            <person name="Demuth J.P."/>
            <person name="Drury D.W."/>
            <person name="Du Y.Z."/>
            <person name="Fujiwara H."/>
            <person name="Lorenzen M."/>
            <person name="Maselli V."/>
            <person name="Osanai M."/>
            <person name="Park Y."/>
            <person name="Robertson H.M."/>
            <person name="Tu Z."/>
            <person name="Wang J.J."/>
            <person name="Wang S."/>
            <person name="Richards S."/>
            <person name="Song H."/>
            <person name="Zhang L."/>
            <person name="Sodergren E."/>
            <person name="Werner D."/>
            <person name="Stanke M."/>
            <person name="Morgenstern B."/>
            <person name="Solovyev V."/>
            <person name="Kosarev P."/>
            <person name="Brown G."/>
            <person name="Chen H.C."/>
            <person name="Ermolaeva O."/>
            <person name="Hlavina W."/>
            <person name="Kapustin Y."/>
            <person name="Kiryutin B."/>
            <person name="Kitts P."/>
            <person name="Maglott D."/>
            <person name="Pruitt K."/>
            <person name="Sapojnikov V."/>
            <person name="Souvorov A."/>
            <person name="Mackey A.J."/>
            <person name="Waterhouse R.M."/>
            <person name="Wyder S."/>
            <person name="Zdobnov E.M."/>
            <person name="Zdobnov E.M."/>
            <person name="Wyder S."/>
            <person name="Kriventseva E.V."/>
            <person name="Kadowaki T."/>
            <person name="Bork P."/>
            <person name="Aranda M."/>
            <person name="Bao R."/>
            <person name="Beermann A."/>
            <person name="Berns N."/>
            <person name="Bolognesi R."/>
            <person name="Bonneton F."/>
            <person name="Bopp D."/>
            <person name="Brown S.J."/>
            <person name="Bucher G."/>
            <person name="Butts T."/>
            <person name="Chaumot A."/>
            <person name="Denell R.E."/>
            <person name="Ferrier D.E."/>
            <person name="Friedrich M."/>
            <person name="Gordon C.M."/>
            <person name="Jindra M."/>
            <person name="Klingler M."/>
            <person name="Lan Q."/>
            <person name="Lattorff H.M."/>
            <person name="Laudet V."/>
            <person name="von Levetsow C."/>
            <person name="Liu Z."/>
            <person name="Lutz R."/>
            <person name="Lynch J.A."/>
            <person name="da Fonseca R.N."/>
            <person name="Posnien N."/>
            <person name="Reuter R."/>
            <person name="Roth S."/>
            <person name="Savard J."/>
            <person name="Schinko J.B."/>
            <person name="Schmitt C."/>
            <person name="Schoppmeier M."/>
            <person name="Schroder R."/>
            <person name="Shippy T.D."/>
            <person name="Simonnet F."/>
            <person name="Marques-Souza H."/>
            <person name="Tautz D."/>
            <person name="Tomoyasu Y."/>
            <person name="Trauner J."/>
            <person name="Van der Zee M."/>
            <person name="Vervoort M."/>
            <person name="Wittkopp N."/>
            <person name="Wimmer E.A."/>
            <person name="Yang X."/>
            <person name="Jones A.K."/>
            <person name="Sattelle D.B."/>
            <person name="Ebert P.R."/>
            <person name="Nelson D."/>
            <person name="Scott J.G."/>
            <person name="Beeman R.W."/>
            <person name="Muthukrishnan S."/>
            <person name="Kramer K.J."/>
            <person name="Arakane Y."/>
            <person name="Beeman R.W."/>
            <person name="Zhu Q."/>
            <person name="Hogenkamp D."/>
            <person name="Dixit R."/>
            <person name="Oppert B."/>
            <person name="Jiang H."/>
            <person name="Zou Z."/>
            <person name="Marshall J."/>
            <person name="Elpidina E."/>
            <person name="Vinokurov K."/>
            <person name="Oppert C."/>
            <person name="Zou Z."/>
            <person name="Evans J."/>
            <person name="Lu Z."/>
            <person name="Zhao P."/>
            <person name="Sumathipala N."/>
            <person name="Altincicek B."/>
            <person name="Vilcinskas A."/>
            <person name="Williams M."/>
            <person name="Hultmark D."/>
            <person name="Hetru C."/>
            <person name="Jiang H."/>
            <person name="Grimmelikhuijzen C.J."/>
            <person name="Hauser F."/>
            <person name="Cazzamali G."/>
            <person name="Williamson M."/>
            <person name="Park Y."/>
            <person name="Li B."/>
            <person name="Tanaka Y."/>
            <person name="Predel R."/>
            <person name="Neupert S."/>
            <person name="Schachtner J."/>
            <person name="Verleyen P."/>
            <person name="Raible F."/>
            <person name="Bork P."/>
            <person name="Friedrich M."/>
            <person name="Walden K.K."/>
            <person name="Robertson H.M."/>
            <person name="Angeli S."/>
            <person name="Foret S."/>
            <person name="Bucher G."/>
            <person name="Schuetz S."/>
            <person name="Maleszka R."/>
            <person name="Wimmer E.A."/>
            <person name="Beeman R.W."/>
            <person name="Lorenzen M."/>
            <person name="Tomoyasu Y."/>
            <person name="Miller S.C."/>
            <person name="Grossmann D."/>
            <person name="Bucher G."/>
        </authorList>
    </citation>
    <scope>NUCLEOTIDE SEQUENCE [LARGE SCALE GENOMIC DNA]</scope>
    <source>
        <strain evidence="9 10">Georgia GA2</strain>
    </source>
</reference>
<comment type="subcellular location">
    <subcellularLocation>
        <location evidence="1">Membrane</location>
        <topology evidence="1">Single-pass membrane protein</topology>
    </subcellularLocation>
</comment>
<evidence type="ECO:0000256" key="5">
    <source>
        <dbReference type="ARBA" id="ARBA00022989"/>
    </source>
</evidence>
<dbReference type="PANTHER" id="PTHR46877:SF14">
    <property type="entry name" value="RECEPTOR PROTEIN-TYROSINE KINASE"/>
    <property type="match status" value="1"/>
</dbReference>
<dbReference type="InterPro" id="IPR003961">
    <property type="entry name" value="FN3_dom"/>
</dbReference>
<organism evidence="9 10">
    <name type="scientific">Tribolium castaneum</name>
    <name type="common">Red flour beetle</name>
    <dbReference type="NCBI Taxonomy" id="7070"/>
    <lineage>
        <taxon>Eukaryota</taxon>
        <taxon>Metazoa</taxon>
        <taxon>Ecdysozoa</taxon>
        <taxon>Arthropoda</taxon>
        <taxon>Hexapoda</taxon>
        <taxon>Insecta</taxon>
        <taxon>Pterygota</taxon>
        <taxon>Neoptera</taxon>
        <taxon>Endopterygota</taxon>
        <taxon>Coleoptera</taxon>
        <taxon>Polyphaga</taxon>
        <taxon>Cucujiformia</taxon>
        <taxon>Tenebrionidae</taxon>
        <taxon>Tenebrionidae incertae sedis</taxon>
        <taxon>Tribolium</taxon>
    </lineage>
</organism>
<dbReference type="CDD" id="cd00063">
    <property type="entry name" value="FN3"/>
    <property type="match status" value="2"/>
</dbReference>
<evidence type="ECO:0000256" key="4">
    <source>
        <dbReference type="ARBA" id="ARBA00022840"/>
    </source>
</evidence>
<dbReference type="Gene3D" id="2.60.40.10">
    <property type="entry name" value="Immunoglobulins"/>
    <property type="match status" value="2"/>
</dbReference>
<dbReference type="SMART" id="SM00060">
    <property type="entry name" value="FN3"/>
    <property type="match status" value="2"/>
</dbReference>
<keyword evidence="3" id="KW-0547">Nucleotide-binding</keyword>
<evidence type="ECO:0000256" key="6">
    <source>
        <dbReference type="ARBA" id="ARBA00023136"/>
    </source>
</evidence>
<dbReference type="AlphaFoldDB" id="A0A139WNA7"/>
<feature type="domain" description="Fibronectin type-III" evidence="8">
    <location>
        <begin position="68"/>
        <end position="165"/>
    </location>
</feature>
<accession>A0A139WNA7</accession>
<dbReference type="Proteomes" id="UP000007266">
    <property type="component" value="Linkage group 2"/>
</dbReference>
<evidence type="ECO:0000256" key="7">
    <source>
        <dbReference type="ARBA" id="ARBA00023170"/>
    </source>
</evidence>
<evidence type="ECO:0000256" key="1">
    <source>
        <dbReference type="ARBA" id="ARBA00004167"/>
    </source>
</evidence>
<sequence>MQAITTTPVITDCNKGCKLWRRALNSSCPKVCNGPMDRLTPKALYCVMGCNDAMTKYFNQLKSKLLTPPAPALVADTLSATSLRLEWNFPEAKRVGLTYHVQWKYEELTATWHYCRNVTWFDNDTVLIENLQPYTKYRFRIVLILGHQENQIVSNPSVVISTLASGIPVSPPSSVRVAPIDSTRISVSWEPGPFPHGPLLSYVLQITDNHPDAEVPPEVKVCLYTILLHCDLLHTRTIYPFSTLECANRQRSSNSLACFSWVSRFTTFASCMIEM</sequence>
<dbReference type="GO" id="GO:0016020">
    <property type="term" value="C:membrane"/>
    <property type="evidence" value="ECO:0007669"/>
    <property type="project" value="UniProtKB-SubCell"/>
</dbReference>
<keyword evidence="7" id="KW-0675">Receptor</keyword>
<dbReference type="InterPro" id="IPR036116">
    <property type="entry name" value="FN3_sf"/>
</dbReference>
<dbReference type="OMA" id="CNSECIV"/>
<evidence type="ECO:0000313" key="9">
    <source>
        <dbReference type="EMBL" id="KYB29373.1"/>
    </source>
</evidence>
<dbReference type="Pfam" id="PF00041">
    <property type="entry name" value="fn3"/>
    <property type="match status" value="1"/>
</dbReference>
<keyword evidence="6" id="KW-0472">Membrane</keyword>
<keyword evidence="10" id="KW-1185">Reference proteome</keyword>
<keyword evidence="4" id="KW-0067">ATP-binding</keyword>
<dbReference type="InterPro" id="IPR013783">
    <property type="entry name" value="Ig-like_fold"/>
</dbReference>
<proteinExistence type="predicted"/>
<reference evidence="9 10" key="2">
    <citation type="journal article" date="2010" name="Nucleic Acids Res.">
        <title>BeetleBase in 2010: revisions to provide comprehensive genomic information for Tribolium castaneum.</title>
        <authorList>
            <person name="Kim H.S."/>
            <person name="Murphy T."/>
            <person name="Xia J."/>
            <person name="Caragea D."/>
            <person name="Park Y."/>
            <person name="Beeman R.W."/>
            <person name="Lorenzen M.D."/>
            <person name="Butcher S."/>
            <person name="Manak J.R."/>
            <person name="Brown S.J."/>
        </authorList>
    </citation>
    <scope>GENOME REANNOTATION</scope>
    <source>
        <strain evidence="9 10">Georgia GA2</strain>
    </source>
</reference>
<evidence type="ECO:0000256" key="3">
    <source>
        <dbReference type="ARBA" id="ARBA00022741"/>
    </source>
</evidence>
<feature type="domain" description="Fibronectin type-III" evidence="8">
    <location>
        <begin position="171"/>
        <end position="270"/>
    </location>
</feature>
<gene>
    <name evidence="9" type="primary">AUGUSTUS-3.0.2_01239</name>
    <name evidence="9" type="ORF">TcasGA2_TC001239</name>
</gene>
<name>A0A139WNA7_TRICA</name>
<evidence type="ECO:0000313" key="10">
    <source>
        <dbReference type="Proteomes" id="UP000007266"/>
    </source>
</evidence>
<dbReference type="SUPFAM" id="SSF49265">
    <property type="entry name" value="Fibronectin type III"/>
    <property type="match status" value="1"/>
</dbReference>
<evidence type="ECO:0000256" key="2">
    <source>
        <dbReference type="ARBA" id="ARBA00022692"/>
    </source>
</evidence>
<evidence type="ECO:0000259" key="8">
    <source>
        <dbReference type="PROSITE" id="PS50853"/>
    </source>
</evidence>
<protein>
    <submittedName>
        <fullName evidence="9">Sevenless</fullName>
    </submittedName>
</protein>
<dbReference type="EMBL" id="KQ971312">
    <property type="protein sequence ID" value="KYB29373.1"/>
    <property type="molecule type" value="Genomic_DNA"/>
</dbReference>
<dbReference type="GO" id="GO:0005524">
    <property type="term" value="F:ATP binding"/>
    <property type="evidence" value="ECO:0007669"/>
    <property type="project" value="UniProtKB-KW"/>
</dbReference>